<evidence type="ECO:0000313" key="1">
    <source>
        <dbReference type="EMBL" id="EXJ11272.1"/>
    </source>
</evidence>
<reference evidence="1 2" key="2">
    <citation type="journal article" date="2015" name="Syst. Appl. Microbiol.">
        <title>Nitrincola nitratireducens sp. nov. isolated from a haloalkaline crater lake.</title>
        <authorList>
            <person name="Singh A."/>
            <person name="Vaidya B."/>
            <person name="Tanuku N.R."/>
            <person name="Pinnaka A.K."/>
        </authorList>
    </citation>
    <scope>NUCLEOTIDE SEQUENCE [LARGE SCALE GENOMIC DNA]</scope>
    <source>
        <strain evidence="1 2">AK23</strain>
    </source>
</reference>
<comment type="caution">
    <text evidence="1">The sequence shown here is derived from an EMBL/GenBank/DDBJ whole genome shotgun (WGS) entry which is preliminary data.</text>
</comment>
<sequence length="193" mass="22094">MKKKILIVLLMGLLIFLSGMLWNITRDHSIRKVEMEYEEFKALVEEHFSTRFMDIDFQPASTDFFQEIRQNPSGWSFLVRQLVADPTVAIGVKDGASAALLDLPPDQLAEFLEFLLTLAYSDPNYIKIAEGVAFNSYRGALHILPGMLPDGSIFDHSHRPAVRRVLQRLWEHPAYPQTSREGDDDLTDLFRGR</sequence>
<name>W9V573_9GAMM</name>
<protein>
    <submittedName>
        <fullName evidence="1">Uncharacterized protein</fullName>
    </submittedName>
</protein>
<gene>
    <name evidence="1" type="ORF">D791_01727</name>
</gene>
<evidence type="ECO:0000313" key="2">
    <source>
        <dbReference type="Proteomes" id="UP000019464"/>
    </source>
</evidence>
<organism evidence="1 2">
    <name type="scientific">Nitrincola nitratireducens</name>
    <dbReference type="NCBI Taxonomy" id="1229521"/>
    <lineage>
        <taxon>Bacteria</taxon>
        <taxon>Pseudomonadati</taxon>
        <taxon>Pseudomonadota</taxon>
        <taxon>Gammaproteobacteria</taxon>
        <taxon>Oceanospirillales</taxon>
        <taxon>Oceanospirillaceae</taxon>
        <taxon>Nitrincola</taxon>
    </lineage>
</organism>
<accession>W9V573</accession>
<proteinExistence type="predicted"/>
<dbReference type="OrthoDB" id="9826252at2"/>
<dbReference type="STRING" id="1229521.D791_01727"/>
<dbReference type="AlphaFoldDB" id="W9V573"/>
<dbReference type="RefSeq" id="WP_036510012.1">
    <property type="nucleotide sequence ID" value="NZ_AONB01000007.1"/>
</dbReference>
<dbReference type="EMBL" id="AONB01000007">
    <property type="protein sequence ID" value="EXJ11272.1"/>
    <property type="molecule type" value="Genomic_DNA"/>
</dbReference>
<reference evidence="2" key="1">
    <citation type="submission" date="2012-11" db="EMBL/GenBank/DDBJ databases">
        <authorList>
            <person name="Singh A."/>
            <person name="Pinnaka A.K."/>
            <person name="Vaidya B."/>
        </authorList>
    </citation>
    <scope>NUCLEOTIDE SEQUENCE [LARGE SCALE GENOMIC DNA]</scope>
    <source>
        <strain evidence="2">AK23</strain>
    </source>
</reference>
<dbReference type="Proteomes" id="UP000019464">
    <property type="component" value="Unassembled WGS sequence"/>
</dbReference>
<keyword evidence="2" id="KW-1185">Reference proteome</keyword>